<feature type="signal peptide" evidence="1">
    <location>
        <begin position="1"/>
        <end position="19"/>
    </location>
</feature>
<keyword evidence="2" id="KW-0121">Carboxypeptidase</keyword>
<evidence type="ECO:0000256" key="1">
    <source>
        <dbReference type="SAM" id="SignalP"/>
    </source>
</evidence>
<accession>A0A5B7ZXP5</accession>
<dbReference type="KEGG" id="hyj:FHG12_06405"/>
<dbReference type="InterPro" id="IPR043741">
    <property type="entry name" value="DUF5686"/>
</dbReference>
<dbReference type="Proteomes" id="UP000305398">
    <property type="component" value="Chromosome"/>
</dbReference>
<keyword evidence="2" id="KW-0378">Hydrolase</keyword>
<name>A0A5B7ZXP5_9BACT</name>
<dbReference type="InterPro" id="IPR008969">
    <property type="entry name" value="CarboxyPept-like_regulatory"/>
</dbReference>
<dbReference type="Gene3D" id="2.60.40.1120">
    <property type="entry name" value="Carboxypeptidase-like, regulatory domain"/>
    <property type="match status" value="1"/>
</dbReference>
<keyword evidence="3" id="KW-1185">Reference proteome</keyword>
<dbReference type="Pfam" id="PF18939">
    <property type="entry name" value="DUF5686"/>
    <property type="match status" value="1"/>
</dbReference>
<organism evidence="2 3">
    <name type="scientific">Hymenobacter jejuensis</name>
    <dbReference type="NCBI Taxonomy" id="2502781"/>
    <lineage>
        <taxon>Bacteria</taxon>
        <taxon>Pseudomonadati</taxon>
        <taxon>Bacteroidota</taxon>
        <taxon>Cytophagia</taxon>
        <taxon>Cytophagales</taxon>
        <taxon>Hymenobacteraceae</taxon>
        <taxon>Hymenobacter</taxon>
    </lineage>
</organism>
<dbReference type="Pfam" id="PF13715">
    <property type="entry name" value="CarbopepD_reg_2"/>
    <property type="match status" value="1"/>
</dbReference>
<dbReference type="OrthoDB" id="983143at2"/>
<dbReference type="SUPFAM" id="SSF49464">
    <property type="entry name" value="Carboxypeptidase regulatory domain-like"/>
    <property type="match status" value="1"/>
</dbReference>
<dbReference type="RefSeq" id="WP_139514938.1">
    <property type="nucleotide sequence ID" value="NZ_CP040896.1"/>
</dbReference>
<sequence>MARYLLLLTFLASVFGAQAGIVRGRITDTKGAALAFANVAVRNTSTSTATNEQGNYQLRLNPGQYELVFQYVGYKPRTETIRVAGGDTATVLNVVLESENYRLGEVVVRATDRDPAYAIVQQAINWRRYHQREVAAFKARVYIKTLGRFTDVPGKILGLVKVGPDVKPGIFYLSESLSDMTFRQPNVVQERMLSSRVSGDAKGISFNRASAGRGLNFYNNVLKSGFSERGFVSPIADGAMLFYKYELQGSTQQNGLTINKIRVTPRRRTDPVFSGYIYVVEGTWRLHSVSLDLTKDAQLDYVDNIHIEQLFAPAPGPSDVWVMQSQKITMGFEAFGFKGNGYVTAVLSNYQVTPTYPNRPAPQTAPPAVASKDAEPAPVMRESVADVKKQKPVLHGFAKQVKERVRRSERSDSIGGLPVERMPRGQVMVVEKGVNERDTSFWSEVRPVPLTDEEKKDYHLKDSTEVIRSSRPYQDSLDRKRNEPEPMKFLVTGYTYRNTFKKWQFSVAPVFNILQYNTVEGAVVNAQATYTQNTDDRRSFSLTPALRYGFANKLLSPSVEAVWQHDPVKLARLGVGVGQTIENFDLNSQLTPFINTQYTLFRNRNYAKYYRRLGGDISYTTEPLNGLTVRTALSYYDRRELQNATIDLIKDVAGRAFTPNRPVSAELPNTSFARNQALTAELTLSYRPGQRYITRPDGKLNFGSKWPTFRFTYLQGIQALGSDVRYTRLGVGVSQSVNMGLLGTSSYNVMTGAYLGTPRLYFMDYRHFSGNQTAFASNFAQFQLLDYYLYSTRDRYLEAHYNHHFNGFFLNKIPLMRRLKWQEVASVNYLRTPSSGNYVELGVGVEHVLKVLRVDFYTALQSGNRQANGLRIGLGF</sequence>
<evidence type="ECO:0000313" key="2">
    <source>
        <dbReference type="EMBL" id="QDA59758.1"/>
    </source>
</evidence>
<dbReference type="GO" id="GO:0004180">
    <property type="term" value="F:carboxypeptidase activity"/>
    <property type="evidence" value="ECO:0007669"/>
    <property type="project" value="UniProtKB-KW"/>
</dbReference>
<keyword evidence="2" id="KW-0645">Protease</keyword>
<feature type="chain" id="PRO_5022992837" evidence="1">
    <location>
        <begin position="20"/>
        <end position="876"/>
    </location>
</feature>
<keyword evidence="1" id="KW-0732">Signal</keyword>
<reference evidence="2 3" key="1">
    <citation type="submission" date="2019-06" db="EMBL/GenBank/DDBJ databases">
        <authorList>
            <person name="Srinivasan S."/>
        </authorList>
    </citation>
    <scope>NUCLEOTIDE SEQUENCE [LARGE SCALE GENOMIC DNA]</scope>
    <source>
        <strain evidence="2 3">17J68-5</strain>
    </source>
</reference>
<proteinExistence type="predicted"/>
<dbReference type="EMBL" id="CP040896">
    <property type="protein sequence ID" value="QDA59758.1"/>
    <property type="molecule type" value="Genomic_DNA"/>
</dbReference>
<protein>
    <submittedName>
        <fullName evidence="2">Carboxypeptidase-like regulatory domain-containing protein</fullName>
    </submittedName>
</protein>
<evidence type="ECO:0000313" key="3">
    <source>
        <dbReference type="Proteomes" id="UP000305398"/>
    </source>
</evidence>
<dbReference type="AlphaFoldDB" id="A0A5B7ZXP5"/>
<gene>
    <name evidence="2" type="ORF">FHG12_06405</name>
</gene>